<sequence>MLPENVKLLEGGRGQEFEIPCHWQSPTWIVDKVYDLVKDVGRNALDAYMSYCQSYNLPHSYLLGLDILINCVVDPSGKKLVDIRPTLVEGPCCNSYPACPNFFPSRLYARYKHEGGDPDQIRWEVHPMSIRDKIVETIQSISDARGHRGKPIVGILTRPYPESEEETAHVEVLERLEEMGYRAYRITNEENPHVKNGKLMIGDVPIDICYRRIERVHMPPFYGWELAMDIVNNSPNTFYLNPWQIDNLRSKTIEERCFREWEIRTGGYVSRPKTLLGKEISPLAVRNMIMEAGGFALKKWNSSGGRGVFLHIYEPLVAEGYGKLFKRYDGRHMIIMNQENIDQHLEQFRNFEADTAIQQMRIADARHIENGRRLVYDTRINVLYNAIEKKWDFISGLSRTVPCGLDVESGNSLLTNVTAGAHLSPLMLGYSDGENLALQHGPLAKMLLAGKNEINISDLPD</sequence>
<evidence type="ECO:0000313" key="1">
    <source>
        <dbReference type="EMBL" id="MFC1849759.1"/>
    </source>
</evidence>
<name>A0ABV6YU80_UNCC1</name>
<reference evidence="1 2" key="1">
    <citation type="submission" date="2024-09" db="EMBL/GenBank/DDBJ databases">
        <title>Laminarin stimulates single cell rates of sulfate reduction while oxygen inhibits transcriptomic activity in coastal marine sediment.</title>
        <authorList>
            <person name="Lindsay M."/>
            <person name="Orcutt B."/>
            <person name="Emerson D."/>
            <person name="Stepanauskas R."/>
            <person name="D'Angelo T."/>
        </authorList>
    </citation>
    <scope>NUCLEOTIDE SEQUENCE [LARGE SCALE GENOMIC DNA]</scope>
    <source>
        <strain evidence="1">SAG AM-311-K15</strain>
    </source>
</reference>
<evidence type="ECO:0000313" key="2">
    <source>
        <dbReference type="Proteomes" id="UP001594351"/>
    </source>
</evidence>
<dbReference type="EMBL" id="JBHPBY010000057">
    <property type="protein sequence ID" value="MFC1849759.1"/>
    <property type="molecule type" value="Genomic_DNA"/>
</dbReference>
<comment type="caution">
    <text evidence="1">The sequence shown here is derived from an EMBL/GenBank/DDBJ whole genome shotgun (WGS) entry which is preliminary data.</text>
</comment>
<proteinExistence type="predicted"/>
<organism evidence="1 2">
    <name type="scientific">candidate division CSSED10-310 bacterium</name>
    <dbReference type="NCBI Taxonomy" id="2855610"/>
    <lineage>
        <taxon>Bacteria</taxon>
        <taxon>Bacteria division CSSED10-310</taxon>
    </lineage>
</organism>
<keyword evidence="2" id="KW-1185">Reference proteome</keyword>
<protein>
    <submittedName>
        <fullName evidence="1">Uncharacterized protein</fullName>
    </submittedName>
</protein>
<accession>A0ABV6YU80</accession>
<gene>
    <name evidence="1" type="ORF">ACFL27_06080</name>
</gene>
<dbReference type="Proteomes" id="UP001594351">
    <property type="component" value="Unassembled WGS sequence"/>
</dbReference>